<protein>
    <submittedName>
        <fullName evidence="1">Uncharacterized protein</fullName>
    </submittedName>
</protein>
<proteinExistence type="predicted"/>
<dbReference type="AlphaFoldDB" id="A0A9Q9EK66"/>
<organism evidence="1 2">
    <name type="scientific">Septoria linicola</name>
    <dbReference type="NCBI Taxonomy" id="215465"/>
    <lineage>
        <taxon>Eukaryota</taxon>
        <taxon>Fungi</taxon>
        <taxon>Dikarya</taxon>
        <taxon>Ascomycota</taxon>
        <taxon>Pezizomycotina</taxon>
        <taxon>Dothideomycetes</taxon>
        <taxon>Dothideomycetidae</taxon>
        <taxon>Mycosphaerellales</taxon>
        <taxon>Mycosphaerellaceae</taxon>
        <taxon>Septoria</taxon>
    </lineage>
</organism>
<name>A0A9Q9EK66_9PEZI</name>
<keyword evidence="2" id="KW-1185">Reference proteome</keyword>
<evidence type="ECO:0000313" key="1">
    <source>
        <dbReference type="EMBL" id="USW52934.1"/>
    </source>
</evidence>
<dbReference type="EMBL" id="CP099422">
    <property type="protein sequence ID" value="USW52934.1"/>
    <property type="molecule type" value="Genomic_DNA"/>
</dbReference>
<evidence type="ECO:0000313" key="2">
    <source>
        <dbReference type="Proteomes" id="UP001056384"/>
    </source>
</evidence>
<gene>
    <name evidence="1" type="ORF">Slin15195_G062530</name>
</gene>
<reference evidence="1" key="1">
    <citation type="submission" date="2022-06" db="EMBL/GenBank/DDBJ databases">
        <title>Complete genome sequences of two strains of the flax pathogen Septoria linicola.</title>
        <authorList>
            <person name="Lapalu N."/>
            <person name="Simon A."/>
            <person name="Demenou B."/>
            <person name="Paumier D."/>
            <person name="Guillot M.-P."/>
            <person name="Gout L."/>
            <person name="Valade R."/>
        </authorList>
    </citation>
    <scope>NUCLEOTIDE SEQUENCE</scope>
    <source>
        <strain evidence="1">SE15195</strain>
    </source>
</reference>
<accession>A0A9Q9EK66</accession>
<sequence length="149" mass="17037">MSVDEQHAHDSKKIGRAFQNFLSSNRIIGILWVRPHHNDTSRDEDGYDPNMPYDQAFNTLFKACPNISEIKINHKDTFRRSVCYTNERFLKAFCIQHYTNLDVVDNVITGALSAAYDAGLVIRSLAISSTWRSILLLVSQRDFANISRS</sequence>
<dbReference type="Proteomes" id="UP001056384">
    <property type="component" value="Chromosome 5"/>
</dbReference>